<evidence type="ECO:0000313" key="4">
    <source>
        <dbReference type="EMBL" id="OJT10829.1"/>
    </source>
</evidence>
<keyword evidence="2" id="KW-0472">Membrane</keyword>
<gene>
    <name evidence="4" type="ORF">TRAPUB_12641</name>
</gene>
<keyword evidence="2" id="KW-1133">Transmembrane helix</keyword>
<organism evidence="4 5">
    <name type="scientific">Trametes pubescens</name>
    <name type="common">White-rot fungus</name>
    <dbReference type="NCBI Taxonomy" id="154538"/>
    <lineage>
        <taxon>Eukaryota</taxon>
        <taxon>Fungi</taxon>
        <taxon>Dikarya</taxon>
        <taxon>Basidiomycota</taxon>
        <taxon>Agaricomycotina</taxon>
        <taxon>Agaricomycetes</taxon>
        <taxon>Polyporales</taxon>
        <taxon>Polyporaceae</taxon>
        <taxon>Trametes</taxon>
    </lineage>
</organism>
<evidence type="ECO:0000256" key="1">
    <source>
        <dbReference type="SAM" id="MobiDB-lite"/>
    </source>
</evidence>
<dbReference type="Proteomes" id="UP000184267">
    <property type="component" value="Unassembled WGS sequence"/>
</dbReference>
<evidence type="ECO:0000256" key="2">
    <source>
        <dbReference type="SAM" id="Phobius"/>
    </source>
</evidence>
<feature type="transmembrane region" description="Helical" evidence="2">
    <location>
        <begin position="260"/>
        <end position="284"/>
    </location>
</feature>
<accession>A0A1M2VT92</accession>
<evidence type="ECO:0000259" key="3">
    <source>
        <dbReference type="Pfam" id="PF20153"/>
    </source>
</evidence>
<proteinExistence type="predicted"/>
<sequence length="747" mass="83838">MSESHKSDPLSAGEFTELPSANDPDPSGRKPPAGAKPGGTYPEMSAEGNVYDMYRKRDKVYTEEQRTKAWKDTTETVQKYSDEMIKRWKEEIDTYLVFPGLFSAVLTTFNVQSYLLLQPAAPDPSFAVLQQISSQLASFSINPPFVNSTQPSSTSRASADPPPPVPHWAVWLNALWFAGLILSLASASVGIMVKQWLNEYSAGVSGNSRSVAQMRQYRLNHLRAWHVQDVVNTIPVLLQLALGLFLAGLLILLWSLHETVAAIATTLVCLLAIFTVVTTLLPLVNHKCSYLTPQIRAINSIWQPKRYAYRVCTSISTGHRTVTGILTSAQRMLSTFCRRLRLYLSLAHWKYLWRQARGTTRRLKHIIVSPPEAWRDRKQTWQGRERSDIDNIARRLDTQILVEAYSITLHPDALSAASVCLMGFDSGDVVYYFRQLHKSAREHFGAAADSPHGPLGWGNQQQLLWLQIILCVLRRYHSPLLDNEAAALGVYFACGSWSSGMQAADAEWAISTCNAMSDHLDPAKTSSAVKFINRDRLLIEGRSLLMEHEKPLANALLPAIAGAYRQVRIEQSRLTKTSLDDAKAAHTKYLQNVSHFLKCVNRALTPSLPLNDWETVCAFTRDVLVELTSTLLGLFAADKVRTTIESKPLDSVIWRLSAFDDARMERCIPDDFVSDISLLADRLKASSDYVDNYYVRQIQQHAALFKTKIVRVKRKPGTTSVPVRYLYSHRQLMSACGPLGPLKRHLL</sequence>
<keyword evidence="5" id="KW-1185">Reference proteome</keyword>
<comment type="caution">
    <text evidence="4">The sequence shown here is derived from an EMBL/GenBank/DDBJ whole genome shotgun (WGS) entry which is preliminary data.</text>
</comment>
<dbReference type="AlphaFoldDB" id="A0A1M2VT92"/>
<feature type="compositionally biased region" description="Low complexity" evidence="1">
    <location>
        <begin position="30"/>
        <end position="39"/>
    </location>
</feature>
<reference evidence="4 5" key="1">
    <citation type="submission" date="2016-10" db="EMBL/GenBank/DDBJ databases">
        <title>Genome sequence of the basidiomycete white-rot fungus Trametes pubescens.</title>
        <authorList>
            <person name="Makela M.R."/>
            <person name="Granchi Z."/>
            <person name="Peng M."/>
            <person name="De Vries R.P."/>
            <person name="Grigoriev I."/>
            <person name="Riley R."/>
            <person name="Hilden K."/>
        </authorList>
    </citation>
    <scope>NUCLEOTIDE SEQUENCE [LARGE SCALE GENOMIC DNA]</scope>
    <source>
        <strain evidence="4 5">FBCC735</strain>
    </source>
</reference>
<dbReference type="OrthoDB" id="2743343at2759"/>
<dbReference type="Pfam" id="PF20153">
    <property type="entry name" value="DUF6535"/>
    <property type="match status" value="1"/>
</dbReference>
<dbReference type="InterPro" id="IPR045338">
    <property type="entry name" value="DUF6535"/>
</dbReference>
<feature type="transmembrane region" description="Helical" evidence="2">
    <location>
        <begin position="230"/>
        <end position="254"/>
    </location>
</feature>
<dbReference type="EMBL" id="MNAD01000730">
    <property type="protein sequence ID" value="OJT10829.1"/>
    <property type="molecule type" value="Genomic_DNA"/>
</dbReference>
<protein>
    <recommendedName>
        <fullName evidence="3">DUF6535 domain-containing protein</fullName>
    </recommendedName>
</protein>
<evidence type="ECO:0000313" key="5">
    <source>
        <dbReference type="Proteomes" id="UP000184267"/>
    </source>
</evidence>
<feature type="transmembrane region" description="Helical" evidence="2">
    <location>
        <begin position="94"/>
        <end position="117"/>
    </location>
</feature>
<keyword evidence="2" id="KW-0812">Transmembrane</keyword>
<feature type="transmembrane region" description="Helical" evidence="2">
    <location>
        <begin position="168"/>
        <end position="193"/>
    </location>
</feature>
<feature type="domain" description="DUF6535" evidence="3">
    <location>
        <begin position="70"/>
        <end position="255"/>
    </location>
</feature>
<name>A0A1M2VT92_TRAPU</name>
<dbReference type="STRING" id="154538.A0A1M2VT92"/>
<feature type="region of interest" description="Disordered" evidence="1">
    <location>
        <begin position="1"/>
        <end position="48"/>
    </location>
</feature>